<organism evidence="5 6">
    <name type="scientific">Urochloa decumbens</name>
    <dbReference type="NCBI Taxonomy" id="240449"/>
    <lineage>
        <taxon>Eukaryota</taxon>
        <taxon>Viridiplantae</taxon>
        <taxon>Streptophyta</taxon>
        <taxon>Embryophyta</taxon>
        <taxon>Tracheophyta</taxon>
        <taxon>Spermatophyta</taxon>
        <taxon>Magnoliopsida</taxon>
        <taxon>Liliopsida</taxon>
        <taxon>Poales</taxon>
        <taxon>Poaceae</taxon>
        <taxon>PACMAD clade</taxon>
        <taxon>Panicoideae</taxon>
        <taxon>Panicodae</taxon>
        <taxon>Paniceae</taxon>
        <taxon>Melinidinae</taxon>
        <taxon>Urochloa</taxon>
    </lineage>
</organism>
<dbReference type="AlphaFoldDB" id="A0ABC8ZLV1"/>
<feature type="region of interest" description="Disordered" evidence="4">
    <location>
        <begin position="788"/>
        <end position="823"/>
    </location>
</feature>
<accession>A0ABC8ZLV1</accession>
<feature type="repeat" description="PPR" evidence="3">
    <location>
        <begin position="459"/>
        <end position="493"/>
    </location>
</feature>
<evidence type="ECO:0008006" key="7">
    <source>
        <dbReference type="Google" id="ProtNLM"/>
    </source>
</evidence>
<evidence type="ECO:0000256" key="3">
    <source>
        <dbReference type="PROSITE-ProRule" id="PRU00708"/>
    </source>
</evidence>
<feature type="repeat" description="PPR" evidence="3">
    <location>
        <begin position="421"/>
        <end position="456"/>
    </location>
</feature>
<protein>
    <recommendedName>
        <fullName evidence="7">Pentatricopeptide repeat-containing protein</fullName>
    </recommendedName>
</protein>
<dbReference type="Proteomes" id="UP001497457">
    <property type="component" value="Chromosome 19rd"/>
</dbReference>
<evidence type="ECO:0000256" key="1">
    <source>
        <dbReference type="ARBA" id="ARBA00022737"/>
    </source>
</evidence>
<proteinExistence type="predicted"/>
<feature type="repeat" description="PPR" evidence="3">
    <location>
        <begin position="351"/>
        <end position="385"/>
    </location>
</feature>
<dbReference type="PANTHER" id="PTHR47937:SF2">
    <property type="entry name" value="PENTATRICOPEPTIDE (PPR) REPEAT-CONTAINING PROTEIN, PF01535'-RELATED"/>
    <property type="match status" value="1"/>
</dbReference>
<feature type="region of interest" description="Disordered" evidence="4">
    <location>
        <begin position="750"/>
        <end position="775"/>
    </location>
</feature>
<reference evidence="5" key="1">
    <citation type="submission" date="2024-10" db="EMBL/GenBank/DDBJ databases">
        <authorList>
            <person name="Ryan C."/>
        </authorList>
    </citation>
    <scope>NUCLEOTIDE SEQUENCE [LARGE SCALE GENOMIC DNA]</scope>
</reference>
<feature type="region of interest" description="Disordered" evidence="4">
    <location>
        <begin position="578"/>
        <end position="624"/>
    </location>
</feature>
<feature type="repeat" description="PPR" evidence="3">
    <location>
        <begin position="170"/>
        <end position="200"/>
    </location>
</feature>
<feature type="compositionally biased region" description="Basic and acidic residues" evidence="4">
    <location>
        <begin position="800"/>
        <end position="823"/>
    </location>
</feature>
<dbReference type="Gene3D" id="1.25.40.10">
    <property type="entry name" value="Tetratricopeptide repeat domain"/>
    <property type="match status" value="4"/>
</dbReference>
<evidence type="ECO:0000313" key="5">
    <source>
        <dbReference type="EMBL" id="CAL4963231.1"/>
    </source>
</evidence>
<dbReference type="Pfam" id="PF13041">
    <property type="entry name" value="PPR_2"/>
    <property type="match status" value="3"/>
</dbReference>
<dbReference type="PANTHER" id="PTHR47937">
    <property type="entry name" value="PLASTID TRANSCRIPTIONALLY ACTIVE CHROMOSOME 2-LIKE PROTEIN"/>
    <property type="match status" value="1"/>
</dbReference>
<feature type="region of interest" description="Disordered" evidence="4">
    <location>
        <begin position="59"/>
        <end position="91"/>
    </location>
</feature>
<dbReference type="Pfam" id="PF01535">
    <property type="entry name" value="PPR"/>
    <property type="match status" value="4"/>
</dbReference>
<dbReference type="EMBL" id="OZ075129">
    <property type="protein sequence ID" value="CAL4963231.1"/>
    <property type="molecule type" value="Genomic_DNA"/>
</dbReference>
<dbReference type="InterPro" id="IPR052308">
    <property type="entry name" value="PPR_domain-containing"/>
</dbReference>
<keyword evidence="1" id="KW-0677">Repeat</keyword>
<gene>
    <name evidence="5" type="ORF">URODEC1_LOCUS46066</name>
</gene>
<feature type="repeat" description="PPR" evidence="3">
    <location>
        <begin position="134"/>
        <end position="169"/>
    </location>
</feature>
<keyword evidence="6" id="KW-1185">Reference proteome</keyword>
<dbReference type="SUPFAM" id="SSF48452">
    <property type="entry name" value="TPR-like"/>
    <property type="match status" value="1"/>
</dbReference>
<feature type="repeat" description="PPR" evidence="3">
    <location>
        <begin position="241"/>
        <end position="275"/>
    </location>
</feature>
<feature type="compositionally biased region" description="Polar residues" evidence="4">
    <location>
        <begin position="602"/>
        <end position="624"/>
    </location>
</feature>
<feature type="repeat" description="PPR" evidence="3">
    <location>
        <begin position="386"/>
        <end position="420"/>
    </location>
</feature>
<evidence type="ECO:0000313" key="6">
    <source>
        <dbReference type="Proteomes" id="UP001497457"/>
    </source>
</evidence>
<evidence type="ECO:0000256" key="2">
    <source>
        <dbReference type="ARBA" id="ARBA00022946"/>
    </source>
</evidence>
<dbReference type="NCBIfam" id="TIGR00756">
    <property type="entry name" value="PPR"/>
    <property type="match status" value="9"/>
</dbReference>
<feature type="repeat" description="PPR" evidence="3">
    <location>
        <begin position="311"/>
        <end position="345"/>
    </location>
</feature>
<dbReference type="InterPro" id="IPR002885">
    <property type="entry name" value="PPR_rpt"/>
</dbReference>
<dbReference type="InterPro" id="IPR011990">
    <property type="entry name" value="TPR-like_helical_dom_sf"/>
</dbReference>
<evidence type="ECO:0000256" key="4">
    <source>
        <dbReference type="SAM" id="MobiDB-lite"/>
    </source>
</evidence>
<feature type="repeat" description="PPR" evidence="3">
    <location>
        <begin position="494"/>
        <end position="528"/>
    </location>
</feature>
<keyword evidence="2" id="KW-0809">Transit peptide</keyword>
<sequence length="823" mass="92626">MALYRRLLLLRRLSNLHPSPFPTPAIASSPPPTLAGPLAPMGCRHFAFSTAVEAAAERRRRKRRLRIEPPLNALRRGPPPPRDPNAPRLPDTISALVGPRLSFHNHVQPLIRSRDLDGASAAARAAVFSCVRPTVFTCNAIAAAMARAGRHDDAVALFEFFFRRSDIVPNIVSYNTLILAHCEAARVDDAMHVYRGMLASAPFSPSAVTFRQLTKGLVAARCIRDALDLLREMISRGAGADSLVYNNLIAGYIDLDDWDKAFELFNELTEKCVVYDGVVHTTFMEAYWKQGKDKEAMDNYQSLLQWGFKMTPATCNVLLQTLFKHGKHKEAIDLWQTMMDNHTPPSFIGINAESYNVMVNQCFKEGKFQEAIEVFHRQLRKNVQMDVGCFNNIIGKLCENGMLAEAEKLFEEMETKSVLPDVYTYTYLVDLCFKEGRVEDTMQYFYKMADGREHRPKFNIGFFNRMFEGLMQAGRVDDALKVYGRMPDKEIKPNAATFEILVKALCEEGDLDQARDLVVDMARRGVMPPQLFRESVVDIFKKSDRQEEIEKAFEEKPLPTPQPRIENQLRTKHHPRNAVGGAQAKQPGFSLAPPVQPGFGYSQPQQPAFKDTQNQQPAFDSSQQWHSGFGAQVQRPGYGAPWPVQAVVGSPQPPQSEFGASQGVQGITTIHHKWGVVPSCLSHDTVLYLAKTKYDLEIKYHRHRLHMWLPKAKLHMIHTGARMVIDHPKGKWGMQQSNFVARHGQTVVGTTEGESRLGGSYVQPRNDYSEGPSRFGAQMDHRYSHGYRPSYGMQGFAPHGECEAASKDQSETTSSEDRQRAAF</sequence>
<name>A0ABC8ZLV1_9POAL</name>
<dbReference type="PROSITE" id="PS51375">
    <property type="entry name" value="PPR"/>
    <property type="match status" value="9"/>
</dbReference>